<organism evidence="6 7">
    <name type="scientific">Glycomyces mayteni</name>
    <dbReference type="NCBI Taxonomy" id="543887"/>
    <lineage>
        <taxon>Bacteria</taxon>
        <taxon>Bacillati</taxon>
        <taxon>Actinomycetota</taxon>
        <taxon>Actinomycetes</taxon>
        <taxon>Glycomycetales</taxon>
        <taxon>Glycomycetaceae</taxon>
        <taxon>Glycomyces</taxon>
    </lineage>
</organism>
<proteinExistence type="predicted"/>
<evidence type="ECO:0000256" key="2">
    <source>
        <dbReference type="ARBA" id="ARBA00023125"/>
    </source>
</evidence>
<dbReference type="InterPro" id="IPR050109">
    <property type="entry name" value="HTH-type_TetR-like_transc_reg"/>
</dbReference>
<feature type="domain" description="HTH tetR-type" evidence="5">
    <location>
        <begin position="12"/>
        <end position="71"/>
    </location>
</feature>
<evidence type="ECO:0000256" key="4">
    <source>
        <dbReference type="PROSITE-ProRule" id="PRU00335"/>
    </source>
</evidence>
<dbReference type="InterPro" id="IPR009057">
    <property type="entry name" value="Homeodomain-like_sf"/>
</dbReference>
<protein>
    <submittedName>
        <fullName evidence="6">Helix-turn-helix domain-containing protein</fullName>
    </submittedName>
</protein>
<dbReference type="Gene3D" id="1.10.357.10">
    <property type="entry name" value="Tetracycline Repressor, domain 2"/>
    <property type="match status" value="1"/>
</dbReference>
<dbReference type="RefSeq" id="WP_382349287.1">
    <property type="nucleotide sequence ID" value="NZ_JBHMBP010000002.1"/>
</dbReference>
<dbReference type="EMBL" id="JBHSYS010000002">
    <property type="protein sequence ID" value="MFC6957537.1"/>
    <property type="molecule type" value="Genomic_DNA"/>
</dbReference>
<dbReference type="PROSITE" id="PS50977">
    <property type="entry name" value="HTH_TETR_2"/>
    <property type="match status" value="1"/>
</dbReference>
<keyword evidence="7" id="KW-1185">Reference proteome</keyword>
<dbReference type="InterPro" id="IPR001647">
    <property type="entry name" value="HTH_TetR"/>
</dbReference>
<dbReference type="InterPro" id="IPR036271">
    <property type="entry name" value="Tet_transcr_reg_TetR-rel_C_sf"/>
</dbReference>
<dbReference type="Proteomes" id="UP001596470">
    <property type="component" value="Unassembled WGS sequence"/>
</dbReference>
<keyword evidence="1" id="KW-0805">Transcription regulation</keyword>
<evidence type="ECO:0000313" key="7">
    <source>
        <dbReference type="Proteomes" id="UP001596470"/>
    </source>
</evidence>
<accession>A0ABW2D5D8</accession>
<evidence type="ECO:0000256" key="1">
    <source>
        <dbReference type="ARBA" id="ARBA00023015"/>
    </source>
</evidence>
<feature type="DNA-binding region" description="H-T-H motif" evidence="4">
    <location>
        <begin position="34"/>
        <end position="53"/>
    </location>
</feature>
<gene>
    <name evidence="6" type="ORF">ACFQS3_10065</name>
</gene>
<evidence type="ECO:0000313" key="6">
    <source>
        <dbReference type="EMBL" id="MFC6957537.1"/>
    </source>
</evidence>
<dbReference type="SUPFAM" id="SSF46689">
    <property type="entry name" value="Homeodomain-like"/>
    <property type="match status" value="1"/>
</dbReference>
<dbReference type="SUPFAM" id="SSF48498">
    <property type="entry name" value="Tetracyclin repressor-like, C-terminal domain"/>
    <property type="match status" value="1"/>
</dbReference>
<dbReference type="PANTHER" id="PTHR30055">
    <property type="entry name" value="HTH-TYPE TRANSCRIPTIONAL REGULATOR RUTR"/>
    <property type="match status" value="1"/>
</dbReference>
<dbReference type="PANTHER" id="PTHR30055:SF234">
    <property type="entry name" value="HTH-TYPE TRANSCRIPTIONAL REGULATOR BETI"/>
    <property type="match status" value="1"/>
</dbReference>
<sequence>MAHTPSNRADAVRNRKRILAAAREQIALHGPDVGMDEIAAAANVAVGTLYRHFPGKAELVAGILVEYVAQIAADAEAACARVEEGARAVEEITAFLDRALDATVNNQAAKAAAAALGADRHDPEAEDRAGTALAALIETAKADGDLEPDITVADFYLMFSALPADQTPEARHRWRTLILRAITTHNSTPEQARTPGQ</sequence>
<comment type="caution">
    <text evidence="6">The sequence shown here is derived from an EMBL/GenBank/DDBJ whole genome shotgun (WGS) entry which is preliminary data.</text>
</comment>
<evidence type="ECO:0000256" key="3">
    <source>
        <dbReference type="ARBA" id="ARBA00023163"/>
    </source>
</evidence>
<keyword evidence="2 4" id="KW-0238">DNA-binding</keyword>
<reference evidence="7" key="1">
    <citation type="journal article" date="2019" name="Int. J. Syst. Evol. Microbiol.">
        <title>The Global Catalogue of Microorganisms (GCM) 10K type strain sequencing project: providing services to taxonomists for standard genome sequencing and annotation.</title>
        <authorList>
            <consortium name="The Broad Institute Genomics Platform"/>
            <consortium name="The Broad Institute Genome Sequencing Center for Infectious Disease"/>
            <person name="Wu L."/>
            <person name="Ma J."/>
        </authorList>
    </citation>
    <scope>NUCLEOTIDE SEQUENCE [LARGE SCALE GENOMIC DNA]</scope>
    <source>
        <strain evidence="7">KACC 12634</strain>
    </source>
</reference>
<evidence type="ECO:0000259" key="5">
    <source>
        <dbReference type="PROSITE" id="PS50977"/>
    </source>
</evidence>
<dbReference type="Pfam" id="PF00440">
    <property type="entry name" value="TetR_N"/>
    <property type="match status" value="1"/>
</dbReference>
<dbReference type="PRINTS" id="PR00455">
    <property type="entry name" value="HTHTETR"/>
</dbReference>
<name>A0ABW2D5D8_9ACTN</name>
<keyword evidence="3" id="KW-0804">Transcription</keyword>